<organism evidence="2 3">
    <name type="scientific">Amycolatopsis bartoniae</name>
    <dbReference type="NCBI Taxonomy" id="941986"/>
    <lineage>
        <taxon>Bacteria</taxon>
        <taxon>Bacillati</taxon>
        <taxon>Actinomycetota</taxon>
        <taxon>Actinomycetes</taxon>
        <taxon>Pseudonocardiales</taxon>
        <taxon>Pseudonocardiaceae</taxon>
        <taxon>Amycolatopsis</taxon>
    </lineage>
</organism>
<proteinExistence type="predicted"/>
<dbReference type="Gene3D" id="3.10.450.50">
    <property type="match status" value="1"/>
</dbReference>
<dbReference type="Proteomes" id="UP000658656">
    <property type="component" value="Unassembled WGS sequence"/>
</dbReference>
<evidence type="ECO:0008006" key="4">
    <source>
        <dbReference type="Google" id="ProtNLM"/>
    </source>
</evidence>
<sequence length="120" mass="13025">MTITVDGKQKVHELTDAMTERPFVPAGFPASYVGKEAIVGGMPNMPGPSSASPHVTSRRSPPTRRRTTSWSGRAVRCCAATVAPTTTTMCVVKARDDKVTLRREYWDARVAERAFAGVES</sequence>
<comment type="caution">
    <text evidence="2">The sequence shown here is derived from an EMBL/GenBank/DDBJ whole genome shotgun (WGS) entry which is preliminary data.</text>
</comment>
<reference evidence="2" key="1">
    <citation type="journal article" date="2014" name="Int. J. Syst. Evol. Microbiol.">
        <title>Complete genome sequence of Corynebacterium casei LMG S-19264T (=DSM 44701T), isolated from a smear-ripened cheese.</title>
        <authorList>
            <consortium name="US DOE Joint Genome Institute (JGI-PGF)"/>
            <person name="Walter F."/>
            <person name="Albersmeier A."/>
            <person name="Kalinowski J."/>
            <person name="Ruckert C."/>
        </authorList>
    </citation>
    <scope>NUCLEOTIDE SEQUENCE</scope>
    <source>
        <strain evidence="2">CGMCC 4.7679</strain>
    </source>
</reference>
<dbReference type="RefSeq" id="WP_145933461.1">
    <property type="nucleotide sequence ID" value="NZ_BNAV01000001.1"/>
</dbReference>
<feature type="region of interest" description="Disordered" evidence="1">
    <location>
        <begin position="39"/>
        <end position="71"/>
    </location>
</feature>
<gene>
    <name evidence="2" type="ORF">GCM10017566_05390</name>
</gene>
<protein>
    <recommendedName>
        <fullName evidence="4">SnoaL-like domain-containing protein</fullName>
    </recommendedName>
</protein>
<reference evidence="2" key="2">
    <citation type="submission" date="2020-09" db="EMBL/GenBank/DDBJ databases">
        <authorList>
            <person name="Sun Q."/>
            <person name="Zhou Y."/>
        </authorList>
    </citation>
    <scope>NUCLEOTIDE SEQUENCE</scope>
    <source>
        <strain evidence="2">CGMCC 4.7679</strain>
    </source>
</reference>
<keyword evidence="3" id="KW-1185">Reference proteome</keyword>
<evidence type="ECO:0000256" key="1">
    <source>
        <dbReference type="SAM" id="MobiDB-lite"/>
    </source>
</evidence>
<dbReference type="AlphaFoldDB" id="A0A8H9IML6"/>
<evidence type="ECO:0000313" key="2">
    <source>
        <dbReference type="EMBL" id="GHF35486.1"/>
    </source>
</evidence>
<name>A0A8H9IML6_9PSEU</name>
<accession>A0A8H9IML6</accession>
<dbReference type="SUPFAM" id="SSF54427">
    <property type="entry name" value="NTF2-like"/>
    <property type="match status" value="1"/>
</dbReference>
<dbReference type="EMBL" id="BNAV01000001">
    <property type="protein sequence ID" value="GHF35486.1"/>
    <property type="molecule type" value="Genomic_DNA"/>
</dbReference>
<evidence type="ECO:0000313" key="3">
    <source>
        <dbReference type="Proteomes" id="UP000658656"/>
    </source>
</evidence>
<dbReference type="InterPro" id="IPR032710">
    <property type="entry name" value="NTF2-like_dom_sf"/>
</dbReference>